<gene>
    <name evidence="2" type="ORF">CB5_LOCUS16736</name>
</gene>
<accession>A0A6V7PRX4</accession>
<protein>
    <submittedName>
        <fullName evidence="2">Uncharacterized protein</fullName>
    </submittedName>
</protein>
<dbReference type="EMBL" id="LR862151">
    <property type="protein sequence ID" value="CAD1833525.1"/>
    <property type="molecule type" value="Genomic_DNA"/>
</dbReference>
<proteinExistence type="predicted"/>
<feature type="region of interest" description="Disordered" evidence="1">
    <location>
        <begin position="1"/>
        <end position="28"/>
    </location>
</feature>
<sequence length="187" mass="20702">MCHAPRPLPIWSGSGTSIRRRTDSTSPVRPRLNQHNHVQEFAQDKFKHIHDQEAMLYAPQVQYKLSPRLTLNLIGEENLHSHTETVCGTTTSAPIMKYSGDHYLSGATTSNVNRLTGQISGAGTGPSRGGSVPESSLSRIALSQPLCAHGVRSPTRDRSSRVRSLPRVTDPREQIFWQTAVYPPLRV</sequence>
<evidence type="ECO:0000256" key="1">
    <source>
        <dbReference type="SAM" id="MobiDB-lite"/>
    </source>
</evidence>
<reference evidence="2" key="1">
    <citation type="submission" date="2020-07" db="EMBL/GenBank/DDBJ databases">
        <authorList>
            <person name="Lin J."/>
        </authorList>
    </citation>
    <scope>NUCLEOTIDE SEQUENCE</scope>
</reference>
<name>A0A6V7PRX4_ANACO</name>
<dbReference type="AlphaFoldDB" id="A0A6V7PRX4"/>
<evidence type="ECO:0000313" key="2">
    <source>
        <dbReference type="EMBL" id="CAD1833525.1"/>
    </source>
</evidence>
<organism evidence="2">
    <name type="scientific">Ananas comosus var. bracteatus</name>
    <name type="common">red pineapple</name>
    <dbReference type="NCBI Taxonomy" id="296719"/>
    <lineage>
        <taxon>Eukaryota</taxon>
        <taxon>Viridiplantae</taxon>
        <taxon>Streptophyta</taxon>
        <taxon>Embryophyta</taxon>
        <taxon>Tracheophyta</taxon>
        <taxon>Spermatophyta</taxon>
        <taxon>Magnoliopsida</taxon>
        <taxon>Liliopsida</taxon>
        <taxon>Poales</taxon>
        <taxon>Bromeliaceae</taxon>
        <taxon>Bromelioideae</taxon>
        <taxon>Ananas</taxon>
    </lineage>
</organism>